<dbReference type="Gene3D" id="2.60.120.10">
    <property type="entry name" value="Jelly Rolls"/>
    <property type="match status" value="1"/>
</dbReference>
<dbReference type="GO" id="GO:0005829">
    <property type="term" value="C:cytosol"/>
    <property type="evidence" value="ECO:0007669"/>
    <property type="project" value="TreeGrafter"/>
</dbReference>
<dbReference type="CDD" id="cd00038">
    <property type="entry name" value="CAP_ED"/>
    <property type="match status" value="1"/>
</dbReference>
<accession>A0A1W1BEA2</accession>
<dbReference type="PANTHER" id="PTHR24567:SF26">
    <property type="entry name" value="REGULATORY PROTEIN YEIL"/>
    <property type="match status" value="1"/>
</dbReference>
<dbReference type="InterPro" id="IPR050397">
    <property type="entry name" value="Env_Response_Regulators"/>
</dbReference>
<dbReference type="Pfam" id="PF00027">
    <property type="entry name" value="cNMP_binding"/>
    <property type="match status" value="1"/>
</dbReference>
<reference evidence="2" key="1">
    <citation type="submission" date="2016-10" db="EMBL/GenBank/DDBJ databases">
        <authorList>
            <person name="de Groot N.N."/>
        </authorList>
    </citation>
    <scope>NUCLEOTIDE SEQUENCE</scope>
</reference>
<dbReference type="InterPro" id="IPR018490">
    <property type="entry name" value="cNMP-bd_dom_sf"/>
</dbReference>
<dbReference type="SUPFAM" id="SSF51206">
    <property type="entry name" value="cAMP-binding domain-like"/>
    <property type="match status" value="1"/>
</dbReference>
<proteinExistence type="predicted"/>
<dbReference type="GO" id="GO:0003700">
    <property type="term" value="F:DNA-binding transcription factor activity"/>
    <property type="evidence" value="ECO:0007669"/>
    <property type="project" value="TreeGrafter"/>
</dbReference>
<sequence length="204" mass="23124">MKEILQKIYLFKELSEEELDKLVKISSFSSYKKDSLLFISGERGKHLLILIDGDVSVFKHDNKGNEIVIGFFSPYSLLAEAAMLRGVPFPSSAVFKTDGRVLKVEMDKFRESFLSKPKVSTEIINSLLSKIQLLQQNIHLNIASTAKDKILHFYNTNSSIVFKLKKYEIATLLGMSPETFSRNLNSLINDKKLQKTPTGYALVK</sequence>
<dbReference type="AlphaFoldDB" id="A0A1W1BEA2"/>
<dbReference type="InterPro" id="IPR000595">
    <property type="entry name" value="cNMP-bd_dom"/>
</dbReference>
<protein>
    <submittedName>
        <fullName evidence="2">Transcriptional regulator, Crp/Fnr family</fullName>
    </submittedName>
</protein>
<feature type="domain" description="Cyclic nucleotide-binding" evidence="1">
    <location>
        <begin position="10"/>
        <end position="130"/>
    </location>
</feature>
<dbReference type="PROSITE" id="PS50042">
    <property type="entry name" value="CNMP_BINDING_3"/>
    <property type="match status" value="1"/>
</dbReference>
<evidence type="ECO:0000313" key="2">
    <source>
        <dbReference type="EMBL" id="SFV51832.1"/>
    </source>
</evidence>
<organism evidence="2">
    <name type="scientific">hydrothermal vent metagenome</name>
    <dbReference type="NCBI Taxonomy" id="652676"/>
    <lineage>
        <taxon>unclassified sequences</taxon>
        <taxon>metagenomes</taxon>
        <taxon>ecological metagenomes</taxon>
    </lineage>
</organism>
<dbReference type="InterPro" id="IPR014710">
    <property type="entry name" value="RmlC-like_jellyroll"/>
</dbReference>
<evidence type="ECO:0000259" key="1">
    <source>
        <dbReference type="PROSITE" id="PS50042"/>
    </source>
</evidence>
<gene>
    <name evidence="2" type="ORF">MNB_SM-4-1540</name>
</gene>
<dbReference type="SMART" id="SM00100">
    <property type="entry name" value="cNMP"/>
    <property type="match status" value="1"/>
</dbReference>
<name>A0A1W1BEA2_9ZZZZ</name>
<dbReference type="PANTHER" id="PTHR24567">
    <property type="entry name" value="CRP FAMILY TRANSCRIPTIONAL REGULATORY PROTEIN"/>
    <property type="match status" value="1"/>
</dbReference>
<dbReference type="EMBL" id="FPHF01000012">
    <property type="protein sequence ID" value="SFV51832.1"/>
    <property type="molecule type" value="Genomic_DNA"/>
</dbReference>